<evidence type="ECO:0000256" key="1">
    <source>
        <dbReference type="ARBA" id="ARBA00004571"/>
    </source>
</evidence>
<accession>A0ABU9Y6D4</accession>
<evidence type="ECO:0000256" key="14">
    <source>
        <dbReference type="SAM" id="SignalP"/>
    </source>
</evidence>
<dbReference type="Pfam" id="PF00593">
    <property type="entry name" value="TonB_dep_Rec_b-barrel"/>
    <property type="match status" value="1"/>
</dbReference>
<evidence type="ECO:0000256" key="8">
    <source>
        <dbReference type="ARBA" id="ARBA00023077"/>
    </source>
</evidence>
<sequence length="777" mass="83115">MTDRNRRLVWLLGTAAIASLSHASPSSAASLQTDGQAATPSSTGPSRPSASPATTDRGQAQDQNNSPDRGDIIVTAQRRSSSLLRTATPVTALTADALQRQGANRIADYAATVPGLSVVSSQPGQTVVMIRGIGTGHGSAIPSTVATYIDDVPYGSSTATAYGSIGTLDLDPGILERIEVLRGPQGTLYGASSLGGLVKYVTRKPGLTDFTGRVEADGTTVDHGAAGGGVRVMLDGPLVKEKLGVTVSGFYRFDPGFLDDPFRKKSNVNTFEVYGGRIALYWKPVDQLSVELSAVLQNSHSPNTSEVDLTSGLTPIYGKYSQVRWGNENWDFKTRLYSLNANYDLGWGTLTSITSYATRNARWDIDETTKFGAAISGFVGVPNLALFDNVTLDHKKTTQEFRLSSPNGGTLEWLTGVFYTHERSVKPEGFGRPFDATTLQPVPAAYPAGGLFFDTIYDRYTEYAGYADVTLRLGSQFKILGGIRYTHSTEDSDTPSSGALNGGHTDVTGRAVSNTWTYLLTPSFDIDQNNMIYARFATGFRPGGPTNLAASLLAAGAPAAYQPDSLDNYEVGYKAKFPLAHMTVDISAFYLDWKRIQLLTQVGGFNVTGNAGRAHSKGVEFAWTWMPVSGLSLSANGAYTDARMVVDAPLVGAKAGDQLPDTPKFSGNLSADYDFRISDDVGAFIGGNYQYIGSRPIDYVSGAPANYVRPVMPSYDLVNLRAGIKFGGFSIEAYVKNVGNSYGLVRLRSQVKNGISAPFAGAIVQPRTFGISVVDKF</sequence>
<organism evidence="17 18">
    <name type="scientific">Sphingomonas oligophenolica</name>
    <dbReference type="NCBI Taxonomy" id="301154"/>
    <lineage>
        <taxon>Bacteria</taxon>
        <taxon>Pseudomonadati</taxon>
        <taxon>Pseudomonadota</taxon>
        <taxon>Alphaproteobacteria</taxon>
        <taxon>Sphingomonadales</taxon>
        <taxon>Sphingomonadaceae</taxon>
        <taxon>Sphingomonas</taxon>
    </lineage>
</organism>
<evidence type="ECO:0000256" key="9">
    <source>
        <dbReference type="ARBA" id="ARBA00023136"/>
    </source>
</evidence>
<dbReference type="SUPFAM" id="SSF56935">
    <property type="entry name" value="Porins"/>
    <property type="match status" value="1"/>
</dbReference>
<dbReference type="PANTHER" id="PTHR32552:SF81">
    <property type="entry name" value="TONB-DEPENDENT OUTER MEMBRANE RECEPTOR"/>
    <property type="match status" value="1"/>
</dbReference>
<keyword evidence="17" id="KW-0675">Receptor</keyword>
<evidence type="ECO:0000256" key="4">
    <source>
        <dbReference type="ARBA" id="ARBA00022496"/>
    </source>
</evidence>
<feature type="region of interest" description="Disordered" evidence="13">
    <location>
        <begin position="23"/>
        <end position="71"/>
    </location>
</feature>
<keyword evidence="14" id="KW-0732">Signal</keyword>
<dbReference type="InterPro" id="IPR012910">
    <property type="entry name" value="Plug_dom"/>
</dbReference>
<comment type="similarity">
    <text evidence="11 12">Belongs to the TonB-dependent receptor family.</text>
</comment>
<evidence type="ECO:0000256" key="2">
    <source>
        <dbReference type="ARBA" id="ARBA00022448"/>
    </source>
</evidence>
<evidence type="ECO:0000313" key="18">
    <source>
        <dbReference type="Proteomes" id="UP001419910"/>
    </source>
</evidence>
<keyword evidence="7" id="KW-0406">Ion transport</keyword>
<evidence type="ECO:0000259" key="16">
    <source>
        <dbReference type="Pfam" id="PF07715"/>
    </source>
</evidence>
<dbReference type="CDD" id="cd01347">
    <property type="entry name" value="ligand_gated_channel"/>
    <property type="match status" value="1"/>
</dbReference>
<keyword evidence="3 11" id="KW-1134">Transmembrane beta strand</keyword>
<evidence type="ECO:0000256" key="5">
    <source>
        <dbReference type="ARBA" id="ARBA00022692"/>
    </source>
</evidence>
<evidence type="ECO:0000256" key="3">
    <source>
        <dbReference type="ARBA" id="ARBA00022452"/>
    </source>
</evidence>
<keyword evidence="4" id="KW-0410">Iron transport</keyword>
<dbReference type="PANTHER" id="PTHR32552">
    <property type="entry name" value="FERRICHROME IRON RECEPTOR-RELATED"/>
    <property type="match status" value="1"/>
</dbReference>
<feature type="domain" description="TonB-dependent receptor-like beta-barrel" evidence="15">
    <location>
        <begin position="300"/>
        <end position="738"/>
    </location>
</feature>
<evidence type="ECO:0000256" key="6">
    <source>
        <dbReference type="ARBA" id="ARBA00023004"/>
    </source>
</evidence>
<keyword evidence="5 11" id="KW-0812">Transmembrane</keyword>
<dbReference type="InterPro" id="IPR036942">
    <property type="entry name" value="Beta-barrel_TonB_sf"/>
</dbReference>
<evidence type="ECO:0000256" key="11">
    <source>
        <dbReference type="PROSITE-ProRule" id="PRU01360"/>
    </source>
</evidence>
<dbReference type="Proteomes" id="UP001419910">
    <property type="component" value="Unassembled WGS sequence"/>
</dbReference>
<evidence type="ECO:0000259" key="15">
    <source>
        <dbReference type="Pfam" id="PF00593"/>
    </source>
</evidence>
<comment type="caution">
    <text evidence="17">The sequence shown here is derived from an EMBL/GenBank/DDBJ whole genome shotgun (WGS) entry which is preliminary data.</text>
</comment>
<feature type="domain" description="TonB-dependent receptor plug" evidence="16">
    <location>
        <begin position="84"/>
        <end position="196"/>
    </location>
</feature>
<keyword evidence="9 11" id="KW-0472">Membrane</keyword>
<feature type="chain" id="PRO_5046081659" evidence="14">
    <location>
        <begin position="29"/>
        <end position="777"/>
    </location>
</feature>
<gene>
    <name evidence="17" type="ORF">ABC974_17175</name>
</gene>
<evidence type="ECO:0000313" key="17">
    <source>
        <dbReference type="EMBL" id="MEN2791371.1"/>
    </source>
</evidence>
<protein>
    <submittedName>
        <fullName evidence="17">TonB-dependent receptor</fullName>
    </submittedName>
</protein>
<keyword evidence="6" id="KW-0408">Iron</keyword>
<dbReference type="InterPro" id="IPR039426">
    <property type="entry name" value="TonB-dep_rcpt-like"/>
</dbReference>
<proteinExistence type="inferred from homology"/>
<dbReference type="Gene3D" id="2.40.170.20">
    <property type="entry name" value="TonB-dependent receptor, beta-barrel domain"/>
    <property type="match status" value="1"/>
</dbReference>
<keyword evidence="10 11" id="KW-0998">Cell outer membrane</keyword>
<keyword evidence="2 11" id="KW-0813">Transport</keyword>
<comment type="subcellular location">
    <subcellularLocation>
        <location evidence="1 11">Cell outer membrane</location>
        <topology evidence="1 11">Multi-pass membrane protein</topology>
    </subcellularLocation>
</comment>
<name>A0ABU9Y6D4_9SPHN</name>
<dbReference type="Pfam" id="PF07715">
    <property type="entry name" value="Plug"/>
    <property type="match status" value="1"/>
</dbReference>
<dbReference type="PROSITE" id="PS52016">
    <property type="entry name" value="TONB_DEPENDENT_REC_3"/>
    <property type="match status" value="1"/>
</dbReference>
<feature type="compositionally biased region" description="Polar residues" evidence="13">
    <location>
        <begin position="31"/>
        <end position="67"/>
    </location>
</feature>
<evidence type="ECO:0000256" key="7">
    <source>
        <dbReference type="ARBA" id="ARBA00023065"/>
    </source>
</evidence>
<keyword evidence="18" id="KW-1185">Reference proteome</keyword>
<keyword evidence="8 12" id="KW-0798">TonB box</keyword>
<evidence type="ECO:0000256" key="13">
    <source>
        <dbReference type="SAM" id="MobiDB-lite"/>
    </source>
</evidence>
<evidence type="ECO:0000256" key="12">
    <source>
        <dbReference type="RuleBase" id="RU003357"/>
    </source>
</evidence>
<evidence type="ECO:0000256" key="10">
    <source>
        <dbReference type="ARBA" id="ARBA00023237"/>
    </source>
</evidence>
<dbReference type="RefSeq" id="WP_343890312.1">
    <property type="nucleotide sequence ID" value="NZ_BAAAEH010000032.1"/>
</dbReference>
<reference evidence="17 18" key="1">
    <citation type="submission" date="2024-05" db="EMBL/GenBank/DDBJ databases">
        <authorList>
            <person name="Liu Q."/>
            <person name="Xin Y.-H."/>
        </authorList>
    </citation>
    <scope>NUCLEOTIDE SEQUENCE [LARGE SCALE GENOMIC DNA]</scope>
    <source>
        <strain evidence="17 18">CGMCC 1.10181</strain>
    </source>
</reference>
<dbReference type="EMBL" id="JBDIME010000017">
    <property type="protein sequence ID" value="MEN2791371.1"/>
    <property type="molecule type" value="Genomic_DNA"/>
</dbReference>
<dbReference type="InterPro" id="IPR000531">
    <property type="entry name" value="Beta-barrel_TonB"/>
</dbReference>
<feature type="signal peptide" evidence="14">
    <location>
        <begin position="1"/>
        <end position="28"/>
    </location>
</feature>